<gene>
    <name evidence="1" type="ORF">A6F54_84</name>
</gene>
<evidence type="ECO:0000313" key="1">
    <source>
        <dbReference type="EMBL" id="AOH69153.1"/>
    </source>
</evidence>
<dbReference type="EMBL" id="KX223741">
    <property type="protein sequence ID" value="AOH69153.1"/>
    <property type="molecule type" value="Genomic_DNA"/>
</dbReference>
<name>A0A1D5APK5_9VIRU</name>
<proteinExistence type="predicted"/>
<sequence length="77" mass="8919">MSQSSSDNECFVVVKFLESPFVSEQSSYACVHSSWIVHRTQEYVMVAFPLQNELSPSLFDMKYREVRIGKIEYTSSK</sequence>
<organism evidence="1">
    <name type="scientific">Microplitis mediator bracovirus</name>
    <dbReference type="NCBI Taxonomy" id="1836595"/>
    <lineage>
        <taxon>Viruses</taxon>
        <taxon>Viruses incertae sedis</taxon>
        <taxon>Polydnaviriformidae</taxon>
        <taxon>Bracoviriform</taxon>
    </lineage>
</organism>
<accession>A0A1D5APK5</accession>
<protein>
    <submittedName>
        <fullName evidence="1">Uncharacterized protein</fullName>
    </submittedName>
</protein>
<reference evidence="1" key="1">
    <citation type="journal article" date="2016" name="PLoS ONE">
        <title>Analysis of Genetic Variation across the Encapsidated Genome of Microplitis demolitor Bracovirus in Parasitoid Wasps.</title>
        <authorList>
            <person name="Burke G.R."/>
        </authorList>
    </citation>
    <scope>NUCLEOTIDE SEQUENCE</scope>
    <source>
        <strain evidence="1">UGA</strain>
    </source>
</reference>